<keyword evidence="4 6" id="KW-0378">Hydrolase</keyword>
<evidence type="ECO:0000313" key="13">
    <source>
        <dbReference type="Proteomes" id="UP000029964"/>
    </source>
</evidence>
<evidence type="ECO:0000256" key="4">
    <source>
        <dbReference type="ARBA" id="ARBA00022801"/>
    </source>
</evidence>
<dbReference type="Pfam" id="PF01055">
    <property type="entry name" value="Glyco_hydro_31_2nd"/>
    <property type="match status" value="1"/>
</dbReference>
<dbReference type="InterPro" id="IPR013780">
    <property type="entry name" value="Glyco_hydro_b"/>
</dbReference>
<dbReference type="STRING" id="857340.A0A086T0F0"/>
<sequence>MKKSLQSLALVVATAVAASVVEDCPGYKASNVVKTASGLTADLKLAGDPCDAFGQDIPDLKLLVEHQTESRLHVIIYDADEQVYQVPESYIPRPDPSEHPSNRSQLAFSLNEDPFSFQVTRRDSGDVLFDTSSAQLIFESQYVRLRTSLPADANIYGLGEHSEPYRLPTTDYRRTLWNSDAAWIPRNQNLYGSHPVYLEHRQSGGSHGVFLLNSNGMDINFNHTDSGEPFLEYNTIGGVLDYYFFDGPDPSAVSSQYADVIGLPAMMPYWSLGFQQAKYGYWDVNMLAEVAANYTAADIPLEVIWADIDYMDRRKNFVTDPERFPMDKMRELVDTLHQRHQYLIMMLDPGMSTNTSYEPYLRGLEAGAYLENEDGSPFRGVQWPGEVVWPDYNSPEGKEWWVQEMSIFFDPETGIDVDGVWNDMNEVAQFCPDIQCDPKQHADDTNTPPDPEHPPRPNTGRPIPGFPDSFQPDNGTARNHNSNNNNNNNENARSLEYRQQEDAPRWDKKGLPGRDFFDPLYKISNHLGNISDHTVYTNVTNHDGTRQYDTHNMYGLAMVKATRAGLLARRPNKRPFVLTRATFAGSGAHTAHWFGDNESSWEHYRASITQMLGFTSIHQMPMVGTDVCGFNGEAQELMCARWAALAAFMPFMRNHADISAPVQEFYQWEIVAESARKALAARYRLLDYMYTAMYRASTEGVPSVNPLFFLYPSDPATFGIDTQFFFGDAVLVSPVVEDDAQSVEFYLPDDVFYDFWTLEAVRGRGETVTRDNVDWTDIPVHIRGGTIVPLRSESANTTTALREKSFTLVVAPGLDGKASGSLFLDDGETIGGDSSDISFSWDGSELRAGGEFGYESGRVVEAVVVLSADGKETIEGEWSLDGEFTVKPSS</sequence>
<dbReference type="CDD" id="cd06602">
    <property type="entry name" value="GH31_MGAM_SI_GAA"/>
    <property type="match status" value="1"/>
</dbReference>
<dbReference type="SUPFAM" id="SSF74650">
    <property type="entry name" value="Galactose mutarotase-like"/>
    <property type="match status" value="1"/>
</dbReference>
<dbReference type="Gene3D" id="2.60.40.1180">
    <property type="entry name" value="Golgi alpha-mannosidase II"/>
    <property type="match status" value="2"/>
</dbReference>
<protein>
    <recommendedName>
        <fullName evidence="3">alpha-glucosidase</fullName>
        <ecNumber evidence="3">3.2.1.20</ecNumber>
    </recommendedName>
</protein>
<dbReference type="CDD" id="cd14752">
    <property type="entry name" value="GH31_N"/>
    <property type="match status" value="1"/>
</dbReference>
<dbReference type="InterPro" id="IPR017853">
    <property type="entry name" value="GH"/>
</dbReference>
<evidence type="ECO:0000313" key="12">
    <source>
        <dbReference type="EMBL" id="KFH42832.1"/>
    </source>
</evidence>
<dbReference type="Proteomes" id="UP000029964">
    <property type="component" value="Unassembled WGS sequence"/>
</dbReference>
<name>A0A086T0F0_HAPC1</name>
<dbReference type="OrthoDB" id="5839090at2759"/>
<dbReference type="GO" id="GO:0005975">
    <property type="term" value="P:carbohydrate metabolic process"/>
    <property type="evidence" value="ECO:0007669"/>
    <property type="project" value="InterPro"/>
</dbReference>
<dbReference type="PANTHER" id="PTHR22762:SF95">
    <property type="entry name" value="ALPHA_BETA-GLUCOSIDASE AGDC-RELATED"/>
    <property type="match status" value="1"/>
</dbReference>
<evidence type="ECO:0000256" key="7">
    <source>
        <dbReference type="SAM" id="MobiDB-lite"/>
    </source>
</evidence>
<feature type="domain" description="Glycosyl hydrolase family 31 C-terminal" evidence="11">
    <location>
        <begin position="700"/>
        <end position="788"/>
    </location>
</feature>
<evidence type="ECO:0000256" key="3">
    <source>
        <dbReference type="ARBA" id="ARBA00012741"/>
    </source>
</evidence>
<evidence type="ECO:0000259" key="9">
    <source>
        <dbReference type="Pfam" id="PF01055"/>
    </source>
</evidence>
<evidence type="ECO:0000259" key="10">
    <source>
        <dbReference type="Pfam" id="PF13802"/>
    </source>
</evidence>
<dbReference type="InterPro" id="IPR025887">
    <property type="entry name" value="Glyco_hydro_31_N_dom"/>
</dbReference>
<dbReference type="Gene3D" id="2.60.40.1760">
    <property type="entry name" value="glycosyl hydrolase (family 31)"/>
    <property type="match status" value="1"/>
</dbReference>
<reference evidence="13" key="1">
    <citation type="journal article" date="2014" name="Genome Announc.">
        <title>Genome sequence and annotation of Acremonium chrysogenum, producer of the beta-lactam antibiotic cephalosporin C.</title>
        <authorList>
            <person name="Terfehr D."/>
            <person name="Dahlmann T.A."/>
            <person name="Specht T."/>
            <person name="Zadra I."/>
            <person name="Kuernsteiner H."/>
            <person name="Kueck U."/>
        </authorList>
    </citation>
    <scope>NUCLEOTIDE SEQUENCE [LARGE SCALE GENOMIC DNA]</scope>
    <source>
        <strain evidence="13">ATCC 11550 / CBS 779.69 / DSM 880 / IAM 14645 / JCM 23072 / IMI 49137</strain>
    </source>
</reference>
<accession>A0A086T0F0</accession>
<dbReference type="InterPro" id="IPR011013">
    <property type="entry name" value="Gal_mutarotase_sf_dom"/>
</dbReference>
<feature type="signal peptide" evidence="8">
    <location>
        <begin position="1"/>
        <end position="19"/>
    </location>
</feature>
<proteinExistence type="inferred from homology"/>
<evidence type="ECO:0000256" key="6">
    <source>
        <dbReference type="RuleBase" id="RU361185"/>
    </source>
</evidence>
<evidence type="ECO:0000256" key="1">
    <source>
        <dbReference type="ARBA" id="ARBA00001657"/>
    </source>
</evidence>
<keyword evidence="8" id="KW-0732">Signal</keyword>
<dbReference type="GO" id="GO:0030246">
    <property type="term" value="F:carbohydrate binding"/>
    <property type="evidence" value="ECO:0007669"/>
    <property type="project" value="InterPro"/>
</dbReference>
<dbReference type="EC" id="3.2.1.20" evidence="3"/>
<evidence type="ECO:0000259" key="11">
    <source>
        <dbReference type="Pfam" id="PF21365"/>
    </source>
</evidence>
<comment type="caution">
    <text evidence="12">The sequence shown here is derived from an EMBL/GenBank/DDBJ whole genome shotgun (WGS) entry which is preliminary data.</text>
</comment>
<dbReference type="PROSITE" id="PS00129">
    <property type="entry name" value="GLYCOSYL_HYDROL_F31_1"/>
    <property type="match status" value="1"/>
</dbReference>
<organism evidence="12 13">
    <name type="scientific">Hapsidospora chrysogenum (strain ATCC 11550 / CBS 779.69 / DSM 880 / IAM 14645 / JCM 23072 / IMI 49137)</name>
    <name type="common">Acremonium chrysogenum</name>
    <dbReference type="NCBI Taxonomy" id="857340"/>
    <lineage>
        <taxon>Eukaryota</taxon>
        <taxon>Fungi</taxon>
        <taxon>Dikarya</taxon>
        <taxon>Ascomycota</taxon>
        <taxon>Pezizomycotina</taxon>
        <taxon>Sordariomycetes</taxon>
        <taxon>Hypocreomycetidae</taxon>
        <taxon>Hypocreales</taxon>
        <taxon>Bionectriaceae</taxon>
        <taxon>Hapsidospora</taxon>
    </lineage>
</organism>
<evidence type="ECO:0000256" key="5">
    <source>
        <dbReference type="ARBA" id="ARBA00023295"/>
    </source>
</evidence>
<dbReference type="HOGENOM" id="CLU_000631_11_0_1"/>
<feature type="compositionally biased region" description="Basic and acidic residues" evidence="7">
    <location>
        <begin position="436"/>
        <end position="455"/>
    </location>
</feature>
<dbReference type="InterPro" id="IPR000322">
    <property type="entry name" value="Glyco_hydro_31_TIM"/>
</dbReference>
<dbReference type="GO" id="GO:0004558">
    <property type="term" value="F:alpha-1,4-glucosidase activity"/>
    <property type="evidence" value="ECO:0007669"/>
    <property type="project" value="UniProtKB-EC"/>
</dbReference>
<feature type="chain" id="PRO_5001815287" description="alpha-glucosidase" evidence="8">
    <location>
        <begin position="20"/>
        <end position="890"/>
    </location>
</feature>
<dbReference type="Gene3D" id="3.20.20.80">
    <property type="entry name" value="Glycosidases"/>
    <property type="match status" value="2"/>
</dbReference>
<dbReference type="EMBL" id="JPKY01000084">
    <property type="protein sequence ID" value="KFH42832.1"/>
    <property type="molecule type" value="Genomic_DNA"/>
</dbReference>
<dbReference type="SUPFAM" id="SSF51011">
    <property type="entry name" value="Glycosyl hydrolase domain"/>
    <property type="match status" value="1"/>
</dbReference>
<evidence type="ECO:0000256" key="8">
    <source>
        <dbReference type="SAM" id="SignalP"/>
    </source>
</evidence>
<feature type="compositionally biased region" description="Low complexity" evidence="7">
    <location>
        <begin position="479"/>
        <end position="491"/>
    </location>
</feature>
<keyword evidence="13" id="KW-1185">Reference proteome</keyword>
<dbReference type="Pfam" id="PF13802">
    <property type="entry name" value="Gal_mutarotas_2"/>
    <property type="match status" value="1"/>
</dbReference>
<dbReference type="Pfam" id="PF21365">
    <property type="entry name" value="Glyco_hydro_31_3rd"/>
    <property type="match status" value="1"/>
</dbReference>
<dbReference type="AlphaFoldDB" id="A0A086T0F0"/>
<comment type="similarity">
    <text evidence="2 6">Belongs to the glycosyl hydrolase 31 family.</text>
</comment>
<keyword evidence="5 6" id="KW-0326">Glycosidase</keyword>
<gene>
    <name evidence="12" type="ORF">ACRE_064530</name>
</gene>
<feature type="domain" description="Glycoside hydrolase family 31 TIM barrel" evidence="9">
    <location>
        <begin position="264"/>
        <end position="692"/>
    </location>
</feature>
<comment type="catalytic activity">
    <reaction evidence="1">
        <text>Hydrolysis of terminal, non-reducing (1-&gt;4)-linked alpha-D-glucose residues with release of alpha-D-glucose.</text>
        <dbReference type="EC" id="3.2.1.20"/>
    </reaction>
</comment>
<evidence type="ECO:0000256" key="2">
    <source>
        <dbReference type="ARBA" id="ARBA00007806"/>
    </source>
</evidence>
<dbReference type="PANTHER" id="PTHR22762">
    <property type="entry name" value="ALPHA-GLUCOSIDASE"/>
    <property type="match status" value="1"/>
</dbReference>
<feature type="region of interest" description="Disordered" evidence="7">
    <location>
        <begin position="435"/>
        <end position="491"/>
    </location>
</feature>
<dbReference type="InterPro" id="IPR048395">
    <property type="entry name" value="Glyco_hydro_31_C"/>
</dbReference>
<dbReference type="SUPFAM" id="SSF51445">
    <property type="entry name" value="(Trans)glycosidases"/>
    <property type="match status" value="1"/>
</dbReference>
<dbReference type="InterPro" id="IPR030458">
    <property type="entry name" value="Glyco_hydro_31_AS"/>
</dbReference>
<feature type="domain" description="Glycoside hydrolase family 31 N-terminal" evidence="10">
    <location>
        <begin position="99"/>
        <end position="217"/>
    </location>
</feature>